<reference evidence="2 3" key="1">
    <citation type="submission" date="2018-06" db="EMBL/GenBank/DDBJ databases">
        <title>A transcriptomic atlas of mushroom development highlights an independent origin of complex multicellularity.</title>
        <authorList>
            <consortium name="DOE Joint Genome Institute"/>
            <person name="Krizsan K."/>
            <person name="Almasi E."/>
            <person name="Merenyi Z."/>
            <person name="Sahu N."/>
            <person name="Viragh M."/>
            <person name="Koszo T."/>
            <person name="Mondo S."/>
            <person name="Kiss B."/>
            <person name="Balint B."/>
            <person name="Kues U."/>
            <person name="Barry K."/>
            <person name="Hegedus J.C."/>
            <person name="Henrissat B."/>
            <person name="Johnson J."/>
            <person name="Lipzen A."/>
            <person name="Ohm R."/>
            <person name="Nagy I."/>
            <person name="Pangilinan J."/>
            <person name="Yan J."/>
            <person name="Xiong Y."/>
            <person name="Grigoriev I.V."/>
            <person name="Hibbett D.S."/>
            <person name="Nagy L.G."/>
        </authorList>
    </citation>
    <scope>NUCLEOTIDE SEQUENCE [LARGE SCALE GENOMIC DNA]</scope>
    <source>
        <strain evidence="2 3">SZMC22713</strain>
    </source>
</reference>
<proteinExistence type="predicted"/>
<dbReference type="PANTHER" id="PTHR47942:SF63">
    <property type="entry name" value="PENTATRICOPEPTIDE REPEAT-CONTAINING PROTEIN"/>
    <property type="match status" value="1"/>
</dbReference>
<dbReference type="Proteomes" id="UP000294933">
    <property type="component" value="Unassembled WGS sequence"/>
</dbReference>
<gene>
    <name evidence="2" type="ORF">BD410DRAFT_823372</name>
</gene>
<dbReference type="VEuPathDB" id="FungiDB:BD410DRAFT_823372"/>
<dbReference type="InterPro" id="IPR051222">
    <property type="entry name" value="PPR/CCM1_RNA-binding"/>
</dbReference>
<dbReference type="STRING" id="50990.A0A4R5XG58"/>
<accession>A0A4R5XG58</accession>
<evidence type="ECO:0000313" key="2">
    <source>
        <dbReference type="EMBL" id="TDL29147.1"/>
    </source>
</evidence>
<name>A0A4R5XG58_9AGAM</name>
<protein>
    <submittedName>
        <fullName evidence="2">Uncharacterized protein</fullName>
    </submittedName>
</protein>
<evidence type="ECO:0000313" key="3">
    <source>
        <dbReference type="Proteomes" id="UP000294933"/>
    </source>
</evidence>
<dbReference type="PANTHER" id="PTHR47942">
    <property type="entry name" value="TETRATRICOPEPTIDE REPEAT (TPR)-LIKE SUPERFAMILY PROTEIN-RELATED"/>
    <property type="match status" value="1"/>
</dbReference>
<keyword evidence="1" id="KW-0677">Repeat</keyword>
<keyword evidence="3" id="KW-1185">Reference proteome</keyword>
<sequence length="873" mass="98799">MQCNWSSTTSVLQQSCKFFGSLSRPTVPNVSRWSKHKMVFPTSQPETILGRKHLQTLSTPVASMKSGLSEFPAPSVHGLGERHSIDSTASAPMKSAHLSRVAAETVRLAFQEGRSREAFLVVNSLHYSTIIYKNGAPPSPLRQPHAIDFGQAVSPRLAAHCLLHGLIRQGNTDKAGRLARKMMSMGLRVRNKSLEATMHSLCASDVTSLGDRGTKPQMARMKKSLDLQYPNVTGYHPRMVQGRGTRMAIQLLFATKHYQQQRTKRMFQTLIDACLLQGEIIVASFLFAFLVKQWQLRRTPSESNVDEQPMEDLPPPLVRDSRRYRWIDVAHLSPYPDSAFMASIVGTIDMTVFKKPSVAFRPTLEATLQALANFAYLLDHRLLPFSQVSTLIHALYSCPSTPQIEVWIQDKGKRKRVVAREYFLGVLDRLIDNLPTSKPDNTKNFLPPLDRRSYNSLLHYSLRHRFSPALAERVIEHMTSIRDPPLPPNIVTHNILLRSGTLLQRADLSSKTLALLQERGENAGLDAMMKMASPSEKSKAFQEPFELHVTSPTTPTPHVRVPSPTATKNVTELLHKATSETFDFQHVVRLGSESLVKADGYTLTAYIAHLTATGSPEVVAELLFYLIPELHIVDHPAQDIDAVRTRREVQKRGRRACLERAVRYGPHFFTAVMNALRKAGRTGLAERVFTLAKHAEKASKDPAFAPDVRPWCLPVEAYTILMQCYADEGRKGLEIRRTGRNGDRLMKDVPDVIWTPRDKTQVQGWADYVITLKGKRAARVRYGKRYQSARLLGLLLFQSMRKGARHIYMALLEMERAGQYPGLTRELQIPHPDARFYNAALQLFGRQPEMFARRANPRMTNWKRRFHFANQRF</sequence>
<dbReference type="EMBL" id="ML170156">
    <property type="protein sequence ID" value="TDL29147.1"/>
    <property type="molecule type" value="Genomic_DNA"/>
</dbReference>
<dbReference type="OrthoDB" id="2554293at2759"/>
<evidence type="ECO:0000256" key="1">
    <source>
        <dbReference type="ARBA" id="ARBA00022737"/>
    </source>
</evidence>
<organism evidence="2 3">
    <name type="scientific">Rickenella mellea</name>
    <dbReference type="NCBI Taxonomy" id="50990"/>
    <lineage>
        <taxon>Eukaryota</taxon>
        <taxon>Fungi</taxon>
        <taxon>Dikarya</taxon>
        <taxon>Basidiomycota</taxon>
        <taxon>Agaricomycotina</taxon>
        <taxon>Agaricomycetes</taxon>
        <taxon>Hymenochaetales</taxon>
        <taxon>Rickenellaceae</taxon>
        <taxon>Rickenella</taxon>
    </lineage>
</organism>
<dbReference type="AlphaFoldDB" id="A0A4R5XG58"/>
<feature type="non-terminal residue" evidence="2">
    <location>
        <position position="873"/>
    </location>
</feature>